<name>A0A1D3JH12_PLAMA</name>
<dbReference type="OrthoDB" id="387669at2759"/>
<dbReference type="KEGG" id="pmal:PMUG01_00039400"/>
<dbReference type="OMA" id="NNYNTIF"/>
<evidence type="ECO:0000256" key="2">
    <source>
        <dbReference type="SAM" id="Phobius"/>
    </source>
</evidence>
<keyword evidence="2" id="KW-0812">Transmembrane</keyword>
<accession>A0A1D3JH12</accession>
<organism evidence="3 4">
    <name type="scientific">Plasmodium malariae</name>
    <dbReference type="NCBI Taxonomy" id="5858"/>
    <lineage>
        <taxon>Eukaryota</taxon>
        <taxon>Sar</taxon>
        <taxon>Alveolata</taxon>
        <taxon>Apicomplexa</taxon>
        <taxon>Aconoidasida</taxon>
        <taxon>Haemosporida</taxon>
        <taxon>Plasmodiidae</taxon>
        <taxon>Plasmodium</taxon>
        <taxon>Plasmodium (Plasmodium)</taxon>
    </lineage>
</organism>
<dbReference type="AlphaFoldDB" id="A0A1D3JH12"/>
<protein>
    <submittedName>
        <fullName evidence="3">PIR protein</fullName>
    </submittedName>
</protein>
<feature type="compositionally biased region" description="Low complexity" evidence="1">
    <location>
        <begin position="335"/>
        <end position="345"/>
    </location>
</feature>
<proteinExistence type="predicted"/>
<feature type="compositionally biased region" description="Polar residues" evidence="1">
    <location>
        <begin position="346"/>
        <end position="359"/>
    </location>
</feature>
<evidence type="ECO:0000313" key="4">
    <source>
        <dbReference type="Proteomes" id="UP000219813"/>
    </source>
</evidence>
<feature type="region of interest" description="Disordered" evidence="1">
    <location>
        <begin position="328"/>
        <end position="360"/>
    </location>
</feature>
<gene>
    <name evidence="3" type="primary">PmUG01_00039400</name>
    <name evidence="3" type="ORF">PMUG01_00039400</name>
</gene>
<dbReference type="InterPro" id="IPR008780">
    <property type="entry name" value="Plasmodium_Vir"/>
</dbReference>
<dbReference type="Proteomes" id="UP000219813">
    <property type="component" value="Unassembled WGS sequence"/>
</dbReference>
<evidence type="ECO:0000256" key="1">
    <source>
        <dbReference type="SAM" id="MobiDB-lite"/>
    </source>
</evidence>
<reference evidence="3 4" key="1">
    <citation type="submission" date="2016-06" db="EMBL/GenBank/DDBJ databases">
        <authorList>
            <consortium name="Pathogen Informatics"/>
        </authorList>
    </citation>
    <scope>NUCLEOTIDE SEQUENCE [LARGE SCALE GENOMIC DNA]</scope>
</reference>
<evidence type="ECO:0000313" key="3">
    <source>
        <dbReference type="EMBL" id="SBT85571.1"/>
    </source>
</evidence>
<dbReference type="GeneID" id="39865856"/>
<dbReference type="RefSeq" id="XP_028858948.1">
    <property type="nucleotide sequence ID" value="XM_029003111.1"/>
</dbReference>
<dbReference type="EMBL" id="FLRL01000012">
    <property type="protein sequence ID" value="SBT85571.1"/>
    <property type="molecule type" value="Genomic_DNA"/>
</dbReference>
<sequence length="487" mass="57072">MSTSGDSSWENILEGSPSHHIYEELNNNVEGTSYDNYCSSFKNSQDNTDNANYNLCKKIARNAHKISNYFNTIKYTTQCAHYKYWIYHNIKKLLGDSTDNGKAKLITDEFMQSQNKFKYYFNVYNCKYDFKTNILQRLNDMVEEKYLYDYFENFDIIKTQKTCQNINSQNYENYLNYIITLYNKYKNQKECCIDLFWTECGDYFKCNEEFDPNKLLSTLKSNGSKKCDNLIKAQTHPTSGSIMHWGHSLTNVTDSIYYFMCTDIPNGNITNSQQKDGRLRCQRFRTSDRSHNNLISPSLQPRSVQVPFTISGQRGFSLSTELLRDNSISRGNKEQSSQSSSLQQSHVSENNSSDKNTPCNDPLLVRDISGICREPDVRETQTIGVKLNTYAPGRKIKIRLNPNSYMFKNKIFRGGIVFTLIMGIIFTIYLFYKFTPFGRCFHKKVSRKKRIDDYYDDPYMRQFIIRAPKSTKRRTGNRGLQFFYYSR</sequence>
<feature type="transmembrane region" description="Helical" evidence="2">
    <location>
        <begin position="411"/>
        <end position="432"/>
    </location>
</feature>
<dbReference type="VEuPathDB" id="PlasmoDB:PmUG01_00039400"/>
<keyword evidence="2" id="KW-0472">Membrane</keyword>
<keyword evidence="4" id="KW-1185">Reference proteome</keyword>
<keyword evidence="2" id="KW-1133">Transmembrane helix</keyword>
<dbReference type="Pfam" id="PF05795">
    <property type="entry name" value="Plasmodium_Vir"/>
    <property type="match status" value="1"/>
</dbReference>